<comment type="caution">
    <text evidence="2">The sequence shown here is derived from an EMBL/GenBank/DDBJ whole genome shotgun (WGS) entry which is preliminary data.</text>
</comment>
<gene>
    <name evidence="2" type="ORF">XD72_1776</name>
</gene>
<protein>
    <submittedName>
        <fullName evidence="2">Uncharacterized protein</fullName>
    </submittedName>
</protein>
<keyword evidence="1" id="KW-1133">Transmembrane helix</keyword>
<accession>A0A117LF75</accession>
<evidence type="ECO:0000313" key="3">
    <source>
        <dbReference type="Proteomes" id="UP000057043"/>
    </source>
</evidence>
<reference evidence="2 3" key="1">
    <citation type="journal article" date="2015" name="MBio">
        <title>Genome-Resolved Metagenomic Analysis Reveals Roles for Candidate Phyla and Other Microbial Community Members in Biogeochemical Transformations in Oil Reservoirs.</title>
        <authorList>
            <person name="Hu P."/>
            <person name="Tom L."/>
            <person name="Singh A."/>
            <person name="Thomas B.C."/>
            <person name="Baker B.J."/>
            <person name="Piceno Y.M."/>
            <person name="Andersen G.L."/>
            <person name="Banfield J.F."/>
        </authorList>
    </citation>
    <scope>NUCLEOTIDE SEQUENCE [LARGE SCALE GENOMIC DNA]</scope>
    <source>
        <strain evidence="2">57_489</strain>
    </source>
</reference>
<sequence>MVNPERCIIFPCLLARLLSAALELGRRGPRAHDPLLVSSIALTALLIRAHAAFATGFFMVFARDRWSGERRGRNLDGPPLQILRSSLMRSSSLSAVHPPLYCLSRYHPLPAAWKRIDQNVPIAPEAGLREISDAYQGDGVDLVPA</sequence>
<feature type="transmembrane region" description="Helical" evidence="1">
    <location>
        <begin position="36"/>
        <end position="61"/>
    </location>
</feature>
<dbReference type="EMBL" id="LGFT01000045">
    <property type="protein sequence ID" value="KUK43823.1"/>
    <property type="molecule type" value="Genomic_DNA"/>
</dbReference>
<dbReference type="Proteomes" id="UP000057043">
    <property type="component" value="Unassembled WGS sequence"/>
</dbReference>
<name>A0A117LF75_9EURY</name>
<keyword evidence="1" id="KW-0812">Transmembrane</keyword>
<keyword evidence="1" id="KW-0472">Membrane</keyword>
<evidence type="ECO:0000313" key="2">
    <source>
        <dbReference type="EMBL" id="KUK43823.1"/>
    </source>
</evidence>
<dbReference type="PATRIC" id="fig|301375.7.peg.2088"/>
<dbReference type="AlphaFoldDB" id="A0A117LF75"/>
<evidence type="ECO:0000256" key="1">
    <source>
        <dbReference type="SAM" id="Phobius"/>
    </source>
</evidence>
<proteinExistence type="predicted"/>
<organism evidence="2 3">
    <name type="scientific">Methanothrix harundinacea</name>
    <dbReference type="NCBI Taxonomy" id="301375"/>
    <lineage>
        <taxon>Archaea</taxon>
        <taxon>Methanobacteriati</taxon>
        <taxon>Methanobacteriota</taxon>
        <taxon>Stenosarchaea group</taxon>
        <taxon>Methanomicrobia</taxon>
        <taxon>Methanotrichales</taxon>
        <taxon>Methanotrichaceae</taxon>
        <taxon>Methanothrix</taxon>
    </lineage>
</organism>